<name>A0ABM0W801_CAMSA</name>
<accession>A0ABM0W801</accession>
<dbReference type="InterPro" id="IPR027417">
    <property type="entry name" value="P-loop_NTPase"/>
</dbReference>
<reference evidence="1" key="1">
    <citation type="journal article" date="2014" name="Nat. Commun.">
        <title>The emerging biofuel crop Camelina sativa retains a highly undifferentiated hexaploid genome structure.</title>
        <authorList>
            <person name="Kagale S."/>
            <person name="Koh C."/>
            <person name="Nixon J."/>
            <person name="Bollina V."/>
            <person name="Clarke W.E."/>
            <person name="Tuteja R."/>
            <person name="Spillane C."/>
            <person name="Robinson S.J."/>
            <person name="Links M.G."/>
            <person name="Clarke C."/>
            <person name="Higgins E.E."/>
            <person name="Huebert T."/>
            <person name="Sharpe A.G."/>
            <person name="Parkin I.A."/>
        </authorList>
    </citation>
    <scope>NUCLEOTIDE SEQUENCE [LARGE SCALE GENOMIC DNA]</scope>
    <source>
        <strain evidence="1">cv. DH55</strain>
    </source>
</reference>
<sequence length="156" mass="17941">MICFPSYFKRLLCLLIRMGFDSYVFLLFRELAIQIAEQFEALGADISLRCAVLVGGIDRMQQTIALGKRPHVIVRKLQRACLRNPVKIELPPNTPQSILLSSSIGLLLLNTRYLNYITKRSKQIIGRQSLIIVGESSRCKKVIRNGIFTLHFYYYM</sequence>
<proteinExistence type="predicted"/>
<dbReference type="RefSeq" id="XP_010467014.1">
    <property type="nucleotide sequence ID" value="XM_010468712.2"/>
</dbReference>
<protein>
    <submittedName>
        <fullName evidence="2">Uncharacterized protein LOC104747138 isoform X1</fullName>
    </submittedName>
</protein>
<reference evidence="2" key="2">
    <citation type="submission" date="2025-08" db="UniProtKB">
        <authorList>
            <consortium name="RefSeq"/>
        </authorList>
    </citation>
    <scope>IDENTIFICATION</scope>
    <source>
        <tissue evidence="2">Leaf</tissue>
    </source>
</reference>
<dbReference type="Proteomes" id="UP000694864">
    <property type="component" value="Chromosome 15"/>
</dbReference>
<dbReference type="SUPFAM" id="SSF52540">
    <property type="entry name" value="P-loop containing nucleoside triphosphate hydrolases"/>
    <property type="match status" value="1"/>
</dbReference>
<dbReference type="GeneID" id="104747138"/>
<evidence type="ECO:0000313" key="1">
    <source>
        <dbReference type="Proteomes" id="UP000694864"/>
    </source>
</evidence>
<dbReference type="Gene3D" id="3.40.50.300">
    <property type="entry name" value="P-loop containing nucleotide triphosphate hydrolases"/>
    <property type="match status" value="1"/>
</dbReference>
<keyword evidence="1" id="KW-1185">Reference proteome</keyword>
<organism evidence="1 2">
    <name type="scientific">Camelina sativa</name>
    <name type="common">False flax</name>
    <name type="synonym">Myagrum sativum</name>
    <dbReference type="NCBI Taxonomy" id="90675"/>
    <lineage>
        <taxon>Eukaryota</taxon>
        <taxon>Viridiplantae</taxon>
        <taxon>Streptophyta</taxon>
        <taxon>Embryophyta</taxon>
        <taxon>Tracheophyta</taxon>
        <taxon>Spermatophyta</taxon>
        <taxon>Magnoliopsida</taxon>
        <taxon>eudicotyledons</taxon>
        <taxon>Gunneridae</taxon>
        <taxon>Pentapetalae</taxon>
        <taxon>rosids</taxon>
        <taxon>malvids</taxon>
        <taxon>Brassicales</taxon>
        <taxon>Brassicaceae</taxon>
        <taxon>Camelineae</taxon>
        <taxon>Camelina</taxon>
    </lineage>
</organism>
<evidence type="ECO:0000313" key="2">
    <source>
        <dbReference type="RefSeq" id="XP_010467014.1"/>
    </source>
</evidence>
<gene>
    <name evidence="2" type="primary">LOC104747138</name>
</gene>